<evidence type="ECO:0000259" key="1">
    <source>
        <dbReference type="Pfam" id="PF08878"/>
    </source>
</evidence>
<evidence type="ECO:0000313" key="2">
    <source>
        <dbReference type="EMBL" id="TFH91763.1"/>
    </source>
</evidence>
<evidence type="ECO:0000313" key="3">
    <source>
        <dbReference type="Proteomes" id="UP000297753"/>
    </source>
</evidence>
<organism evidence="2 3">
    <name type="scientific">Vibrio ouci</name>
    <dbReference type="NCBI Taxonomy" id="2499078"/>
    <lineage>
        <taxon>Bacteria</taxon>
        <taxon>Pseudomonadati</taxon>
        <taxon>Pseudomonadota</taxon>
        <taxon>Gammaproteobacteria</taxon>
        <taxon>Vibrionales</taxon>
        <taxon>Vibrionaceae</taxon>
        <taxon>Vibrio</taxon>
    </lineage>
</organism>
<dbReference type="OrthoDB" id="785623at2"/>
<accession>A0A4Y8WGG8</accession>
<keyword evidence="3" id="KW-1185">Reference proteome</keyword>
<protein>
    <submittedName>
        <fullName evidence="2">DUF1837 domain-containing protein</fullName>
    </submittedName>
</protein>
<name>A0A4Y8WGG8_9VIBR</name>
<sequence length="283" mass="32324">MAYKSKFLRVTVHQPSNSPVLRAFCVGFEQGTWRGEDFIKHLIKNHLVSFVLPPEEAANVNASNAGTYLARAAQSIYTSEKPEKRGEIGELILYSIMLEHFNAVPLISKFYYKTHANDTVKGFDSVHVTLTDDDSINLWLGEVKFYKRIDGAIRDVVSELHDHFQAKYLRSEFMWIENKINDGNEYKRKLEPMLDAANSLDDIIDSIHVPVFLTYESKLYADATKATTDFKAQVQAEIQDIYDKFTGKDIPDVNIHLILLPLQDKSVLVSSFDNKLKALQELF</sequence>
<dbReference type="Proteomes" id="UP000297753">
    <property type="component" value="Unassembled WGS sequence"/>
</dbReference>
<dbReference type="RefSeq" id="WP_134835302.1">
    <property type="nucleotide sequence ID" value="NZ_SATR01000012.1"/>
</dbReference>
<feature type="domain" description="Anti-bacteriophage protein A/HamA C-terminal" evidence="1">
    <location>
        <begin position="2"/>
        <end position="276"/>
    </location>
</feature>
<dbReference type="Pfam" id="PF08878">
    <property type="entry name" value="HamA"/>
    <property type="match status" value="1"/>
</dbReference>
<dbReference type="AlphaFoldDB" id="A0A4Y8WGG8"/>
<comment type="caution">
    <text evidence="2">The sequence shown here is derived from an EMBL/GenBank/DDBJ whole genome shotgun (WGS) entry which is preliminary data.</text>
</comment>
<reference evidence="2 3" key="1">
    <citation type="submission" date="2019-01" db="EMBL/GenBank/DDBJ databases">
        <title>Vibrio BEI176 sp. nov, a marine bacterium isolated from China: eastern marignal seas.</title>
        <authorList>
            <person name="Li B."/>
        </authorList>
    </citation>
    <scope>NUCLEOTIDE SEQUENCE [LARGE SCALE GENOMIC DNA]</scope>
    <source>
        <strain evidence="2 3">BEI176</strain>
    </source>
</reference>
<proteinExistence type="predicted"/>
<gene>
    <name evidence="2" type="ORF">ELS82_09660</name>
</gene>
<dbReference type="InterPro" id="IPR014976">
    <property type="entry name" value="AbpA_HamA_C"/>
</dbReference>
<dbReference type="EMBL" id="SATR01000012">
    <property type="protein sequence ID" value="TFH91763.1"/>
    <property type="molecule type" value="Genomic_DNA"/>
</dbReference>